<dbReference type="GO" id="GO:0005737">
    <property type="term" value="C:cytoplasm"/>
    <property type="evidence" value="ECO:0007669"/>
    <property type="project" value="TreeGrafter"/>
</dbReference>
<evidence type="ECO:0000313" key="5">
    <source>
        <dbReference type="Proteomes" id="UP000694547"/>
    </source>
</evidence>
<dbReference type="GO" id="GO:0005730">
    <property type="term" value="C:nucleolus"/>
    <property type="evidence" value="ECO:0007669"/>
    <property type="project" value="UniProtKB-SubCell"/>
</dbReference>
<accession>A0A8C8UEA0</accession>
<reference evidence="4" key="2">
    <citation type="submission" date="2025-08" db="UniProtKB">
        <authorList>
            <consortium name="Ensembl"/>
        </authorList>
    </citation>
    <scope>IDENTIFICATION</scope>
</reference>
<dbReference type="AlphaFoldDB" id="A0A8C8UEA0"/>
<proteinExistence type="predicted"/>
<evidence type="ECO:0000256" key="3">
    <source>
        <dbReference type="SAM" id="MobiDB-lite"/>
    </source>
</evidence>
<sequence>MAPPVRFCIPGERLCDLEEGRHPGSGTYTGHRLHLFIAGRLPEGDQQQERRESQLLPDVGAAVTCKVSSLSSHFAKVHILYVGSTPLKNAFRGTIRKEDIRATEKSEMSRWLPSVGVRCSVRRPTLKNSSKWPECSLSSYKSKHTLPQ</sequence>
<dbReference type="GO" id="GO:0000176">
    <property type="term" value="C:nuclear exosome (RNase complex)"/>
    <property type="evidence" value="ECO:0007669"/>
    <property type="project" value="TreeGrafter"/>
</dbReference>
<dbReference type="GO" id="GO:0006396">
    <property type="term" value="P:RNA processing"/>
    <property type="evidence" value="ECO:0007669"/>
    <property type="project" value="InterPro"/>
</dbReference>
<dbReference type="GeneTree" id="ENSGT00390000015287"/>
<dbReference type="Ensembl" id="ENSPEMT00000039043.1">
    <property type="protein sequence ID" value="ENSPEMP00000029968.1"/>
    <property type="gene ID" value="ENSPEMG00000027015.1"/>
</dbReference>
<keyword evidence="5" id="KW-1185">Reference proteome</keyword>
<feature type="region of interest" description="Disordered" evidence="3">
    <location>
        <begin position="127"/>
        <end position="148"/>
    </location>
</feature>
<dbReference type="Gene3D" id="2.40.50.140">
    <property type="entry name" value="Nucleic acid-binding proteins"/>
    <property type="match status" value="1"/>
</dbReference>
<organism evidence="4 5">
    <name type="scientific">Peromyscus maniculatus bairdii</name>
    <name type="common">Prairie deer mouse</name>
    <dbReference type="NCBI Taxonomy" id="230844"/>
    <lineage>
        <taxon>Eukaryota</taxon>
        <taxon>Metazoa</taxon>
        <taxon>Chordata</taxon>
        <taxon>Craniata</taxon>
        <taxon>Vertebrata</taxon>
        <taxon>Euteleostomi</taxon>
        <taxon>Mammalia</taxon>
        <taxon>Eutheria</taxon>
        <taxon>Euarchontoglires</taxon>
        <taxon>Glires</taxon>
        <taxon>Rodentia</taxon>
        <taxon>Myomorpha</taxon>
        <taxon>Muroidea</taxon>
        <taxon>Cricetidae</taxon>
        <taxon>Neotominae</taxon>
        <taxon>Peromyscus</taxon>
    </lineage>
</organism>
<reference evidence="4" key="3">
    <citation type="submission" date="2025-09" db="UniProtKB">
        <authorList>
            <consortium name="Ensembl"/>
        </authorList>
    </citation>
    <scope>IDENTIFICATION</scope>
</reference>
<keyword evidence="2" id="KW-0271">Exosome</keyword>
<dbReference type="PANTHER" id="PTHR12686:SF8">
    <property type="entry name" value="EXOSOME COMPLEX COMPONENT CSL4"/>
    <property type="match status" value="1"/>
</dbReference>
<dbReference type="SUPFAM" id="SSF50249">
    <property type="entry name" value="Nucleic acid-binding proteins"/>
    <property type="match status" value="1"/>
</dbReference>
<evidence type="ECO:0000313" key="4">
    <source>
        <dbReference type="Ensembl" id="ENSPEMP00000029968.1"/>
    </source>
</evidence>
<evidence type="ECO:0000256" key="2">
    <source>
        <dbReference type="ARBA" id="ARBA00022835"/>
    </source>
</evidence>
<comment type="subcellular location">
    <subcellularLocation>
        <location evidence="1">Nucleus</location>
        <location evidence="1">Nucleolus</location>
    </subcellularLocation>
</comment>
<protein>
    <submittedName>
        <fullName evidence="4">Uncharacterized protein</fullName>
    </submittedName>
</protein>
<evidence type="ECO:0000256" key="1">
    <source>
        <dbReference type="ARBA" id="ARBA00004604"/>
    </source>
</evidence>
<dbReference type="InterPro" id="IPR012340">
    <property type="entry name" value="NA-bd_OB-fold"/>
</dbReference>
<feature type="compositionally biased region" description="Polar residues" evidence="3">
    <location>
        <begin position="127"/>
        <end position="140"/>
    </location>
</feature>
<dbReference type="Proteomes" id="UP000694547">
    <property type="component" value="Chromosome 16"/>
</dbReference>
<dbReference type="InterPro" id="IPR039771">
    <property type="entry name" value="Csl4"/>
</dbReference>
<reference evidence="4 5" key="1">
    <citation type="submission" date="2018-10" db="EMBL/GenBank/DDBJ databases">
        <title>Improved assembly of the deer mouse Peromyscus maniculatus genome.</title>
        <authorList>
            <person name="Lassance J.-M."/>
            <person name="Hoekstra H.E."/>
        </authorList>
    </citation>
    <scope>NUCLEOTIDE SEQUENCE [LARGE SCALE GENOMIC DNA]</scope>
</reference>
<name>A0A8C8UEA0_PERMB</name>
<dbReference type="Gene3D" id="2.40.50.100">
    <property type="match status" value="1"/>
</dbReference>
<dbReference type="PANTHER" id="PTHR12686">
    <property type="entry name" value="3'-5' EXORIBONUCLEASE CSL4-RELATED"/>
    <property type="match status" value="1"/>
</dbReference>